<dbReference type="Gene3D" id="3.40.50.720">
    <property type="entry name" value="NAD(P)-binding Rossmann-like Domain"/>
    <property type="match status" value="1"/>
</dbReference>
<evidence type="ECO:0000259" key="2">
    <source>
        <dbReference type="Pfam" id="PF22725"/>
    </source>
</evidence>
<dbReference type="InterPro" id="IPR055170">
    <property type="entry name" value="GFO_IDH_MocA-like_dom"/>
</dbReference>
<feature type="domain" description="Gfo/Idh/MocA-like oxidoreductase N-terminal" evidence="1">
    <location>
        <begin position="4"/>
        <end position="128"/>
    </location>
</feature>
<dbReference type="InterPro" id="IPR051317">
    <property type="entry name" value="Gfo/Idh/MocA_oxidoreduct"/>
</dbReference>
<dbReference type="PANTHER" id="PTHR43708">
    <property type="entry name" value="CONSERVED EXPRESSED OXIDOREDUCTASE (EUROFUNG)"/>
    <property type="match status" value="1"/>
</dbReference>
<evidence type="ECO:0000313" key="4">
    <source>
        <dbReference type="Proteomes" id="UP000628984"/>
    </source>
</evidence>
<dbReference type="PANTHER" id="PTHR43708:SF3">
    <property type="entry name" value="OXIDOREDUCTASE"/>
    <property type="match status" value="1"/>
</dbReference>
<dbReference type="SUPFAM" id="SSF55347">
    <property type="entry name" value="Glyceraldehyde-3-phosphate dehydrogenase-like, C-terminal domain"/>
    <property type="match status" value="1"/>
</dbReference>
<comment type="caution">
    <text evidence="3">The sequence shown here is derived from an EMBL/GenBank/DDBJ whole genome shotgun (WGS) entry which is preliminary data.</text>
</comment>
<dbReference type="Gene3D" id="3.30.360.10">
    <property type="entry name" value="Dihydrodipicolinate Reductase, domain 2"/>
    <property type="match status" value="1"/>
</dbReference>
<dbReference type="InterPro" id="IPR036291">
    <property type="entry name" value="NAD(P)-bd_dom_sf"/>
</dbReference>
<proteinExistence type="predicted"/>
<keyword evidence="4" id="KW-1185">Reference proteome</keyword>
<accession>A0A918IX82</accession>
<dbReference type="SUPFAM" id="SSF51735">
    <property type="entry name" value="NAD(P)-binding Rossmann-fold domains"/>
    <property type="match status" value="1"/>
</dbReference>
<gene>
    <name evidence="3" type="ORF">GCM10011452_24450</name>
</gene>
<dbReference type="Proteomes" id="UP000628984">
    <property type="component" value="Unassembled WGS sequence"/>
</dbReference>
<organism evidence="3 4">
    <name type="scientific">Gemmobacter lanyuensis</name>
    <dbReference type="NCBI Taxonomy" id="1054497"/>
    <lineage>
        <taxon>Bacteria</taxon>
        <taxon>Pseudomonadati</taxon>
        <taxon>Pseudomonadota</taxon>
        <taxon>Alphaproteobacteria</taxon>
        <taxon>Rhodobacterales</taxon>
        <taxon>Paracoccaceae</taxon>
        <taxon>Gemmobacter</taxon>
    </lineage>
</organism>
<dbReference type="Pfam" id="PF01408">
    <property type="entry name" value="GFO_IDH_MocA"/>
    <property type="match status" value="1"/>
</dbReference>
<name>A0A918IX82_9RHOB</name>
<dbReference type="GO" id="GO:0000166">
    <property type="term" value="F:nucleotide binding"/>
    <property type="evidence" value="ECO:0007669"/>
    <property type="project" value="InterPro"/>
</dbReference>
<sequence length="363" mass="38542">MTKIRLGMVGGGQGAFIGAVHRIAARLDDRFELVAGALSSDPARAATSAAELGLARSYADFAEMARAEAARPDGIQAVSIVTPNHLHLPVARAFLAAGIHVICDKPLTATLPQAEELVEAAARSRALFVLTHTYAGYPMLRAARRLVAEGALGKIRLVQVEYVQDWLARPVSGKQADWRVDPAQSGEGGAIGDIGSHAAHLARFVSGLPIEQVSAELHSFVEGRRVDDNAHVLLRMGAARGMLWASQVAPGFDNDIRLRVFGDEAGIDWCQSDANRLRLTRLGEPSQILTRGGPGFTGAARVPAGHPEGYLEAFATLYADAATAILSGTMPPDLPGLSDGMEGMRFIAACLRSSRADGLWTRL</sequence>
<evidence type="ECO:0000259" key="1">
    <source>
        <dbReference type="Pfam" id="PF01408"/>
    </source>
</evidence>
<evidence type="ECO:0000313" key="3">
    <source>
        <dbReference type="EMBL" id="GGW35028.1"/>
    </source>
</evidence>
<reference evidence="3" key="1">
    <citation type="journal article" date="2014" name="Int. J. Syst. Evol. Microbiol.">
        <title>Complete genome sequence of Corynebacterium casei LMG S-19264T (=DSM 44701T), isolated from a smear-ripened cheese.</title>
        <authorList>
            <consortium name="US DOE Joint Genome Institute (JGI-PGF)"/>
            <person name="Walter F."/>
            <person name="Albersmeier A."/>
            <person name="Kalinowski J."/>
            <person name="Ruckert C."/>
        </authorList>
    </citation>
    <scope>NUCLEOTIDE SEQUENCE</scope>
    <source>
        <strain evidence="3">KCTC 23714</strain>
    </source>
</reference>
<dbReference type="EMBL" id="BMYQ01000007">
    <property type="protein sequence ID" value="GGW35028.1"/>
    <property type="molecule type" value="Genomic_DNA"/>
</dbReference>
<dbReference type="InterPro" id="IPR000683">
    <property type="entry name" value="Gfo/Idh/MocA-like_OxRdtase_N"/>
</dbReference>
<protein>
    <submittedName>
        <fullName evidence="3">Oxidoreductase</fullName>
    </submittedName>
</protein>
<dbReference type="RefSeq" id="WP_229804147.1">
    <property type="nucleotide sequence ID" value="NZ_BMYQ01000007.1"/>
</dbReference>
<dbReference type="Pfam" id="PF22725">
    <property type="entry name" value="GFO_IDH_MocA_C3"/>
    <property type="match status" value="1"/>
</dbReference>
<reference evidence="3" key="2">
    <citation type="submission" date="2020-09" db="EMBL/GenBank/DDBJ databases">
        <authorList>
            <person name="Sun Q."/>
            <person name="Kim S."/>
        </authorList>
    </citation>
    <scope>NUCLEOTIDE SEQUENCE</scope>
    <source>
        <strain evidence="3">KCTC 23714</strain>
    </source>
</reference>
<dbReference type="AlphaFoldDB" id="A0A918IX82"/>
<feature type="domain" description="GFO/IDH/MocA-like oxidoreductase" evidence="2">
    <location>
        <begin position="141"/>
        <end position="267"/>
    </location>
</feature>